<evidence type="ECO:0000256" key="6">
    <source>
        <dbReference type="ARBA" id="ARBA00023136"/>
    </source>
</evidence>
<feature type="transmembrane region" description="Helical" evidence="10">
    <location>
        <begin position="1425"/>
        <end position="1445"/>
    </location>
</feature>
<feature type="transmembrane region" description="Helical" evidence="10">
    <location>
        <begin position="1397"/>
        <end position="1419"/>
    </location>
</feature>
<feature type="region of interest" description="Disordered" evidence="9">
    <location>
        <begin position="563"/>
        <end position="588"/>
    </location>
</feature>
<gene>
    <name evidence="13" type="ORF">GEV33_008553</name>
</gene>
<evidence type="ECO:0000259" key="12">
    <source>
        <dbReference type="Pfam" id="PF00520"/>
    </source>
</evidence>
<dbReference type="GO" id="GO:0016020">
    <property type="term" value="C:membrane"/>
    <property type="evidence" value="ECO:0007669"/>
    <property type="project" value="UniProtKB-SubCell"/>
</dbReference>
<keyword evidence="14" id="KW-1185">Reference proteome</keyword>
<feature type="transmembrane region" description="Helical" evidence="10">
    <location>
        <begin position="1370"/>
        <end position="1390"/>
    </location>
</feature>
<evidence type="ECO:0000256" key="7">
    <source>
        <dbReference type="ARBA" id="ARBA00023303"/>
    </source>
</evidence>
<feature type="chain" id="PRO_5035306470" description="Ion transport domain-containing protein" evidence="11">
    <location>
        <begin position="18"/>
        <end position="1480"/>
    </location>
</feature>
<feature type="transmembrane region" description="Helical" evidence="10">
    <location>
        <begin position="91"/>
        <end position="113"/>
    </location>
</feature>
<evidence type="ECO:0000256" key="8">
    <source>
        <dbReference type="PROSITE-ProRule" id="PRU00339"/>
    </source>
</evidence>
<dbReference type="PROSITE" id="PS50293">
    <property type="entry name" value="TPR_REGION"/>
    <property type="match status" value="1"/>
</dbReference>
<sequence length="1480" mass="168453">MKFFFLYVLVLFAFSCGLNQLLSYYAKAEKRKCPIENPNLTLIENNDSNACTIWRRFSNLFETSQTLFWAVFGLVDLESFELNEIKIFTRFWGMLMFGTYSVINIVVLLNLLIAMMNHSYQLISERADTEWKFARSKLWISYFEEGGTAPPPFNIIPTPKSVWYVIQWIRRKFCGHSRAAKKEHMRTIRRKVKQASERDFRYQSIMRNLVRRYVTVEQRKAENQGVTEDDVNEIKQDISAFRFELIEILKNSGMNTSTAHSGMDFLVGTGGKKNRQKERRLMKGFNIGPQPSTASGSLPPVAEFIASLQHHHDGHHHDFFGSTLSGIFNSTPRKLHQHSSTVSSSQGSINEGSQNNHHGRGIGRFHLKRSHSHKRRWGTLIEAAKTGKVSRLIGRSRSEDSVCNNCRESGRNHSHSHSNSPASDDNGSVRSSDSNPSLDAPPEPELHGLAHGLALLKKKRKKFSASRNTSPIVPAPARAVASVKKPPKKIPQVLKRASSVPTRVPEVALLGSHHDKVQSQQDSVEVPASAPPTLTPSTTEESVAAVGQGGAVGASSREPLLYCSSSSNQATGSSQTPEDEFKGNNSHSLPKLPGVIPLSGHNGPTGWLTLLMAAAFGKKEEVYGFQTLYRELGYYISRLEQYERALKFFDQAIEKTPNDRRALMGRAWARSKACKYEGALDDIRTALNLDPDDLVMLAHKALNTYLNCEFEDGLVQNTRLIPKRKKPDYFQMGAMHCADAIENCLGERAGRPLRDHYLIIRRLAWKKNFEEQKRFQPKSKYKKKKKKKVIPDTRASTVKDPIVPLKSARNIQSLTSGMFPSTMSYNDAAFEQLSIRDSIYSAKSEHNIVPPRIQFPYRPLQRYTSNIQNYMAEKYLDTLYKDKLFLKNLPKEPGVACPNEAGTEKILLLAKTGYKTVKYKQELLRARRPFYFIKYQEATSSGALKVRQEQQLNKLRVTAKKDADLIVVKMREALEEKNWRLVLELAEKLKSYCDLKSKKILPEREKYMDVLYDTVCQAHFDLKRLNKEQLEWDQEKRIYKMLGLHLSREPSTDSVIEQFKGVFIDWKKQINIYGERLRNASIPKEMCWLYHELSRFHTELKQYELARVYARKCINEAKRIENNQWVINSLLLVMRINIAQHSKNDAKSDALEALELATTMGDSDLIAFLTKCREVIDKVAFDEKLGPKVLMQREQKIVEMMAGDKMKDEAAHLFRMMSAMPAARRMSVMPGIRITDDEDGDKKAMASRKQSIMPGVQKPAEFQMPTAGPKQKKGAGAAAGASSKGVGFVELINHTDGKIRDGYGEDGCEYLPPCCETVTMYKRCIIKVDLKYPTVFIGIFHLIFLMFRIYEITMDLYLLEELVELNQLTYIFLITLLQFGIVVSLFVGACKGQHVFLLPWLCFTAPTFFMATAYASLYVSTGDGVQSVINFVFIGFFWCSWYTVFKNYLTLKNSIKYAPFKCYKYSANLTELNNECGESL</sequence>
<dbReference type="GO" id="GO:0005262">
    <property type="term" value="F:calcium channel activity"/>
    <property type="evidence" value="ECO:0007669"/>
    <property type="project" value="InterPro"/>
</dbReference>
<keyword evidence="11" id="KW-0732">Signal</keyword>
<dbReference type="PROSITE" id="PS51257">
    <property type="entry name" value="PROKAR_LIPOPROTEIN"/>
    <property type="match status" value="1"/>
</dbReference>
<proteinExistence type="predicted"/>
<dbReference type="Gene3D" id="1.25.40.10">
    <property type="entry name" value="Tetratricopeptide repeat domain"/>
    <property type="match status" value="1"/>
</dbReference>
<keyword evidence="4 10" id="KW-1133">Transmembrane helix</keyword>
<feature type="domain" description="Ion transport" evidence="12">
    <location>
        <begin position="1"/>
        <end position="127"/>
    </location>
</feature>
<comment type="subcellular location">
    <subcellularLocation>
        <location evidence="1">Membrane</location>
        <topology evidence="1">Multi-pass membrane protein</topology>
    </subcellularLocation>
</comment>
<evidence type="ECO:0000256" key="1">
    <source>
        <dbReference type="ARBA" id="ARBA00004141"/>
    </source>
</evidence>
<evidence type="ECO:0000256" key="5">
    <source>
        <dbReference type="ARBA" id="ARBA00023065"/>
    </source>
</evidence>
<feature type="region of interest" description="Disordered" evidence="9">
    <location>
        <begin position="391"/>
        <end position="446"/>
    </location>
</feature>
<keyword evidence="6 10" id="KW-0472">Membrane</keyword>
<evidence type="ECO:0000256" key="2">
    <source>
        <dbReference type="ARBA" id="ARBA00022448"/>
    </source>
</evidence>
<feature type="region of interest" description="Disordered" evidence="9">
    <location>
        <begin position="331"/>
        <end position="377"/>
    </location>
</feature>
<evidence type="ECO:0000256" key="3">
    <source>
        <dbReference type="ARBA" id="ARBA00022692"/>
    </source>
</evidence>
<evidence type="ECO:0000256" key="10">
    <source>
        <dbReference type="SAM" id="Phobius"/>
    </source>
</evidence>
<dbReference type="SUPFAM" id="SSF48452">
    <property type="entry name" value="TPR-like"/>
    <property type="match status" value="1"/>
</dbReference>
<comment type="caution">
    <text evidence="13">The sequence shown here is derived from an EMBL/GenBank/DDBJ whole genome shotgun (WGS) entry which is preliminary data.</text>
</comment>
<feature type="repeat" description="TPR" evidence="8">
    <location>
        <begin position="626"/>
        <end position="659"/>
    </location>
</feature>
<dbReference type="PROSITE" id="PS50005">
    <property type="entry name" value="TPR"/>
    <property type="match status" value="1"/>
</dbReference>
<feature type="region of interest" description="Disordered" evidence="9">
    <location>
        <begin position="513"/>
        <end position="550"/>
    </location>
</feature>
<feature type="compositionally biased region" description="Low complexity" evidence="9">
    <location>
        <begin position="564"/>
        <end position="576"/>
    </location>
</feature>
<evidence type="ECO:0000256" key="9">
    <source>
        <dbReference type="SAM" id="MobiDB-lite"/>
    </source>
</evidence>
<keyword evidence="7" id="KW-0407">Ion channel</keyword>
<evidence type="ECO:0000313" key="13">
    <source>
        <dbReference type="EMBL" id="KAH0814238.1"/>
    </source>
</evidence>
<feature type="compositionally biased region" description="Low complexity" evidence="9">
    <location>
        <begin position="535"/>
        <end position="546"/>
    </location>
</feature>
<reference evidence="13" key="1">
    <citation type="journal article" date="2020" name="J Insects Food Feed">
        <title>The yellow mealworm (Tenebrio molitor) genome: a resource for the emerging insects as food and feed industry.</title>
        <authorList>
            <person name="Eriksson T."/>
            <person name="Andere A."/>
            <person name="Kelstrup H."/>
            <person name="Emery V."/>
            <person name="Picard C."/>
        </authorList>
    </citation>
    <scope>NUCLEOTIDE SEQUENCE</scope>
    <source>
        <strain evidence="13">Stoneville</strain>
        <tissue evidence="13">Whole head</tissue>
    </source>
</reference>
<protein>
    <recommendedName>
        <fullName evidence="12">Ion transport domain-containing protein</fullName>
    </recommendedName>
</protein>
<feature type="transmembrane region" description="Helical" evidence="10">
    <location>
        <begin position="1330"/>
        <end position="1350"/>
    </location>
</feature>
<organism evidence="13 14">
    <name type="scientific">Tenebrio molitor</name>
    <name type="common">Yellow mealworm beetle</name>
    <dbReference type="NCBI Taxonomy" id="7067"/>
    <lineage>
        <taxon>Eukaryota</taxon>
        <taxon>Metazoa</taxon>
        <taxon>Ecdysozoa</taxon>
        <taxon>Arthropoda</taxon>
        <taxon>Hexapoda</taxon>
        <taxon>Insecta</taxon>
        <taxon>Pterygota</taxon>
        <taxon>Neoptera</taxon>
        <taxon>Endopterygota</taxon>
        <taxon>Coleoptera</taxon>
        <taxon>Polyphaga</taxon>
        <taxon>Cucujiformia</taxon>
        <taxon>Tenebrionidae</taxon>
        <taxon>Tenebrio</taxon>
    </lineage>
</organism>
<feature type="region of interest" description="Disordered" evidence="9">
    <location>
        <begin position="1260"/>
        <end position="1279"/>
    </location>
</feature>
<dbReference type="InterPro" id="IPR002153">
    <property type="entry name" value="TRPC_channel"/>
</dbReference>
<feature type="compositionally biased region" description="Polar residues" evidence="9">
    <location>
        <begin position="421"/>
        <end position="437"/>
    </location>
</feature>
<dbReference type="SMART" id="SM00028">
    <property type="entry name" value="TPR"/>
    <property type="match status" value="3"/>
</dbReference>
<dbReference type="InterPro" id="IPR005821">
    <property type="entry name" value="Ion_trans_dom"/>
</dbReference>
<name>A0A8J6LC65_TENMO</name>
<feature type="signal peptide" evidence="11">
    <location>
        <begin position="1"/>
        <end position="17"/>
    </location>
</feature>
<dbReference type="EMBL" id="JABDTM020024499">
    <property type="protein sequence ID" value="KAH0814238.1"/>
    <property type="molecule type" value="Genomic_DNA"/>
</dbReference>
<keyword evidence="3 10" id="KW-0812">Transmembrane</keyword>
<keyword evidence="5" id="KW-0406">Ion transport</keyword>
<feature type="compositionally biased region" description="Basic residues" evidence="9">
    <location>
        <begin position="357"/>
        <end position="377"/>
    </location>
</feature>
<evidence type="ECO:0000256" key="11">
    <source>
        <dbReference type="SAM" id="SignalP"/>
    </source>
</evidence>
<keyword evidence="8" id="KW-0802">TPR repeat</keyword>
<dbReference type="PRINTS" id="PR01097">
    <property type="entry name" value="TRNSRECEPTRP"/>
</dbReference>
<keyword evidence="2" id="KW-0813">Transport</keyword>
<dbReference type="PANTHER" id="PTHR21391:SF0">
    <property type="entry name" value="AT04489P-RELATED"/>
    <property type="match status" value="1"/>
</dbReference>
<feature type="compositionally biased region" description="Low complexity" evidence="9">
    <location>
        <begin position="339"/>
        <end position="348"/>
    </location>
</feature>
<evidence type="ECO:0000313" key="14">
    <source>
        <dbReference type="Proteomes" id="UP000719412"/>
    </source>
</evidence>
<dbReference type="Proteomes" id="UP000719412">
    <property type="component" value="Unassembled WGS sequence"/>
</dbReference>
<reference evidence="13" key="2">
    <citation type="submission" date="2021-08" db="EMBL/GenBank/DDBJ databases">
        <authorList>
            <person name="Eriksson T."/>
        </authorList>
    </citation>
    <scope>NUCLEOTIDE SEQUENCE</scope>
    <source>
        <strain evidence="13">Stoneville</strain>
        <tissue evidence="13">Whole head</tissue>
    </source>
</reference>
<dbReference type="PANTHER" id="PTHR21391">
    <property type="entry name" value="AT04489P-RELATED"/>
    <property type="match status" value="1"/>
</dbReference>
<accession>A0A8J6LC65</accession>
<dbReference type="InterPro" id="IPR019734">
    <property type="entry name" value="TPR_rpt"/>
</dbReference>
<dbReference type="InterPro" id="IPR011990">
    <property type="entry name" value="TPR-like_helical_dom_sf"/>
</dbReference>
<dbReference type="Pfam" id="PF00520">
    <property type="entry name" value="Ion_trans"/>
    <property type="match status" value="1"/>
</dbReference>
<evidence type="ECO:0000256" key="4">
    <source>
        <dbReference type="ARBA" id="ARBA00022989"/>
    </source>
</evidence>